<organism evidence="9 10">
    <name type="scientific">Fructobacillus papyrifericola</name>
    <dbReference type="NCBI Taxonomy" id="2713172"/>
    <lineage>
        <taxon>Bacteria</taxon>
        <taxon>Bacillati</taxon>
        <taxon>Bacillota</taxon>
        <taxon>Bacilli</taxon>
        <taxon>Lactobacillales</taxon>
        <taxon>Lactobacillaceae</taxon>
        <taxon>Fructobacillus</taxon>
    </lineage>
</organism>
<evidence type="ECO:0000256" key="7">
    <source>
        <dbReference type="RuleBase" id="RU363032"/>
    </source>
</evidence>
<evidence type="ECO:0000259" key="8">
    <source>
        <dbReference type="PROSITE" id="PS50928"/>
    </source>
</evidence>
<dbReference type="PANTHER" id="PTHR30043:SF1">
    <property type="entry name" value="ABC TRANSPORT SYSTEM PERMEASE PROTEIN P69"/>
    <property type="match status" value="1"/>
</dbReference>
<feature type="transmembrane region" description="Helical" evidence="7">
    <location>
        <begin position="235"/>
        <end position="253"/>
    </location>
</feature>
<keyword evidence="3" id="KW-1003">Cell membrane</keyword>
<dbReference type="PROSITE" id="PS50928">
    <property type="entry name" value="ABC_TM1"/>
    <property type="match status" value="1"/>
</dbReference>
<comment type="subcellular location">
    <subcellularLocation>
        <location evidence="1 7">Cell membrane</location>
        <topology evidence="1 7">Multi-pass membrane protein</topology>
    </subcellularLocation>
</comment>
<evidence type="ECO:0000313" key="9">
    <source>
        <dbReference type="EMBL" id="MBS9336513.1"/>
    </source>
</evidence>
<sequence>MMKESIPKRPFVKEWHLVGFTIFLLLVFAVILSAQAAGVGQDFSADQFFDLWVKMANPDWSYLPDILTPLVQTIQMAIVGTLIGCVAAIPFALLSASNIVKNGFVRGIIRFIMNLIRSIPEMLLAALFVAVVGIGALSGVCALSVFSFGMMFKLLYEAIETVDQGPIEAMRAAGGKQSQVVVFAVIPQVLNQYLSFFLYTLEINVRSSAVLGYLGAGGIGLYLNTTLEMFRYDRTSIVILAILVVVVFVDALSNKLREALS</sequence>
<dbReference type="NCBIfam" id="TIGR01097">
    <property type="entry name" value="PhnE"/>
    <property type="match status" value="1"/>
</dbReference>
<dbReference type="Pfam" id="PF00528">
    <property type="entry name" value="BPD_transp_1"/>
    <property type="match status" value="1"/>
</dbReference>
<feature type="transmembrane region" description="Helical" evidence="7">
    <location>
        <begin position="203"/>
        <end position="223"/>
    </location>
</feature>
<accession>A0ABS5QTJ2</accession>
<dbReference type="InterPro" id="IPR000515">
    <property type="entry name" value="MetI-like"/>
</dbReference>
<evidence type="ECO:0000256" key="1">
    <source>
        <dbReference type="ARBA" id="ARBA00004651"/>
    </source>
</evidence>
<evidence type="ECO:0000256" key="2">
    <source>
        <dbReference type="ARBA" id="ARBA00022448"/>
    </source>
</evidence>
<dbReference type="InterPro" id="IPR035906">
    <property type="entry name" value="MetI-like_sf"/>
</dbReference>
<feature type="domain" description="ABC transmembrane type-1" evidence="8">
    <location>
        <begin position="70"/>
        <end position="253"/>
    </location>
</feature>
<protein>
    <submittedName>
        <fullName evidence="9">Phosphonate ABC transporter, permease protein PhnE</fullName>
    </submittedName>
</protein>
<proteinExistence type="inferred from homology"/>
<evidence type="ECO:0000256" key="3">
    <source>
        <dbReference type="ARBA" id="ARBA00022475"/>
    </source>
</evidence>
<dbReference type="Proteomes" id="UP000735205">
    <property type="component" value="Unassembled WGS sequence"/>
</dbReference>
<comment type="caution">
    <text evidence="9">The sequence shown here is derived from an EMBL/GenBank/DDBJ whole genome shotgun (WGS) entry which is preliminary data.</text>
</comment>
<dbReference type="EMBL" id="JAAMFJ010000002">
    <property type="protein sequence ID" value="MBS9336513.1"/>
    <property type="molecule type" value="Genomic_DNA"/>
</dbReference>
<keyword evidence="2 7" id="KW-0813">Transport</keyword>
<name>A0ABS5QTJ2_9LACO</name>
<keyword evidence="10" id="KW-1185">Reference proteome</keyword>
<evidence type="ECO:0000256" key="5">
    <source>
        <dbReference type="ARBA" id="ARBA00022989"/>
    </source>
</evidence>
<dbReference type="PANTHER" id="PTHR30043">
    <property type="entry name" value="PHOSPHONATES TRANSPORT SYSTEM PERMEASE PROTEIN"/>
    <property type="match status" value="1"/>
</dbReference>
<feature type="transmembrane region" description="Helical" evidence="7">
    <location>
        <begin position="74"/>
        <end position="100"/>
    </location>
</feature>
<keyword evidence="5 7" id="KW-1133">Transmembrane helix</keyword>
<feature type="transmembrane region" description="Helical" evidence="7">
    <location>
        <begin position="121"/>
        <end position="146"/>
    </location>
</feature>
<gene>
    <name evidence="9" type="primary">phnE</name>
    <name evidence="9" type="ORF">G6R28_04615</name>
</gene>
<dbReference type="InterPro" id="IPR005769">
    <property type="entry name" value="PhnE/PtxC"/>
</dbReference>
<evidence type="ECO:0000256" key="4">
    <source>
        <dbReference type="ARBA" id="ARBA00022692"/>
    </source>
</evidence>
<evidence type="ECO:0000256" key="6">
    <source>
        <dbReference type="ARBA" id="ARBA00023136"/>
    </source>
</evidence>
<keyword evidence="6 7" id="KW-0472">Membrane</keyword>
<dbReference type="Gene3D" id="1.10.3720.10">
    <property type="entry name" value="MetI-like"/>
    <property type="match status" value="1"/>
</dbReference>
<dbReference type="SUPFAM" id="SSF161098">
    <property type="entry name" value="MetI-like"/>
    <property type="match status" value="1"/>
</dbReference>
<evidence type="ECO:0000313" key="10">
    <source>
        <dbReference type="Proteomes" id="UP000735205"/>
    </source>
</evidence>
<dbReference type="CDD" id="cd06261">
    <property type="entry name" value="TM_PBP2"/>
    <property type="match status" value="1"/>
</dbReference>
<keyword evidence="4 7" id="KW-0812">Transmembrane</keyword>
<comment type="similarity">
    <text evidence="7">Belongs to the binding-protein-dependent transport system permease family.</text>
</comment>
<reference evidence="9 10" key="1">
    <citation type="submission" date="2020-02" db="EMBL/GenBank/DDBJ databases">
        <title>Fructobacillus sp. isolated from paper mulberry of Taiwan.</title>
        <authorList>
            <person name="Lin S.-T."/>
        </authorList>
    </citation>
    <scope>NUCLEOTIDE SEQUENCE [LARGE SCALE GENOMIC DNA]</scope>
    <source>
        <strain evidence="9 10">M1-21</strain>
    </source>
</reference>